<evidence type="ECO:0000256" key="1">
    <source>
        <dbReference type="ARBA" id="ARBA00008721"/>
    </source>
</evidence>
<evidence type="ECO:0000259" key="13">
    <source>
        <dbReference type="SMART" id="SM00004"/>
    </source>
</evidence>
<proteinExistence type="inferred from homology"/>
<dbReference type="SMART" id="SM00004">
    <property type="entry name" value="NL"/>
    <property type="match status" value="1"/>
</dbReference>
<accession>A0A7R9U703</accession>
<dbReference type="AlphaFoldDB" id="A0A7R9U703"/>
<keyword evidence="8" id="KW-0482">Metalloprotease</keyword>
<evidence type="ECO:0000256" key="10">
    <source>
        <dbReference type="ARBA" id="ARBA00023180"/>
    </source>
</evidence>
<evidence type="ECO:0000256" key="12">
    <source>
        <dbReference type="SAM" id="Phobius"/>
    </source>
</evidence>
<keyword evidence="4" id="KW-0732">Signal</keyword>
<keyword evidence="2" id="KW-0645">Protease</keyword>
<dbReference type="InterPro" id="IPR024079">
    <property type="entry name" value="MetalloPept_cat_dom_sf"/>
</dbReference>
<comment type="similarity">
    <text evidence="1">Belongs to the peptidase M43B family.</text>
</comment>
<dbReference type="PANTHER" id="PTHR47466">
    <property type="match status" value="1"/>
</dbReference>
<dbReference type="Pfam" id="PF05572">
    <property type="entry name" value="Peptidase_M43"/>
    <property type="match status" value="1"/>
</dbReference>
<dbReference type="Gene3D" id="3.40.390.10">
    <property type="entry name" value="Collagenase (Catalytic Domain)"/>
    <property type="match status" value="1"/>
</dbReference>
<gene>
    <name evidence="14" type="ORF">PPYR1160_LOCUS5407</name>
</gene>
<evidence type="ECO:0000256" key="8">
    <source>
        <dbReference type="ARBA" id="ARBA00023049"/>
    </source>
</evidence>
<dbReference type="SMART" id="SM01411">
    <property type="entry name" value="Ephrin_rec_like"/>
    <property type="match status" value="1"/>
</dbReference>
<evidence type="ECO:0000256" key="5">
    <source>
        <dbReference type="ARBA" id="ARBA00022737"/>
    </source>
</evidence>
<keyword evidence="3" id="KW-0479">Metal-binding</keyword>
<evidence type="ECO:0000256" key="2">
    <source>
        <dbReference type="ARBA" id="ARBA00022670"/>
    </source>
</evidence>
<sequence length="582" mass="63042">MNAFKAAHAIPSALNTYFLDCLRTNIFGYAVFPDAAPEDSTLHGTVNDYRTIDGDECNGGCQGDTLVHEWGHGFGLFHTFQSLTFDQCDCTWNDLVEDTPPEFEPHFGGFEDACSPRDTCSEPSGRLDPIENYMDYSDDVCLSQFTDGQFERMLYMLAITKPQMISASLNRADPTACITGAFYNETMSQCTPCPEGQYQDEPGQTSCKACPPDSASTDIIGSEDGLGTLRVDVKQCYRIVTSTCINHWIGDLYCDEANNKPECFYDGGDCCEDCCSSEIETFYFGYECGDGDYGHEEFQQCLDPTCGSSEAPGSSNPGLAEGPPGSDTCFNFLRTEVPSGEPTISKSPTMSMSPTFEPTRSAAPTPDRSSSPSVEQQRTTIEGGLACGACVRGSTDGPGMTSALGNPSAELLYYFRPVESGSHVFSTCNGFTSFDTYLRVYTIVQGSYDPLRSSVVLQDEIAFLDDSFCSWSQLLTILDVPLDPSQEYAVVVEGFFTYEGDFELCTMCPGMPTTSPTSSSSSSKEPDSARSLSADVFLVIALCAGAAIVVIVLVVIIVIVRREAPPQIPHVVGFAVEVAEVE</sequence>
<evidence type="ECO:0000256" key="7">
    <source>
        <dbReference type="ARBA" id="ARBA00022833"/>
    </source>
</evidence>
<reference evidence="14" key="1">
    <citation type="submission" date="2021-01" db="EMBL/GenBank/DDBJ databases">
        <authorList>
            <person name="Corre E."/>
            <person name="Pelletier E."/>
            <person name="Niang G."/>
            <person name="Scheremetjew M."/>
            <person name="Finn R."/>
            <person name="Kale V."/>
            <person name="Holt S."/>
            <person name="Cochrane G."/>
            <person name="Meng A."/>
            <person name="Brown T."/>
            <person name="Cohen L."/>
        </authorList>
    </citation>
    <scope>NUCLEOTIDE SEQUENCE</scope>
    <source>
        <strain evidence="14">CCMP2078</strain>
    </source>
</reference>
<dbReference type="InterPro" id="IPR000800">
    <property type="entry name" value="Notch_dom"/>
</dbReference>
<feature type="domain" description="LNR" evidence="13">
    <location>
        <begin position="229"/>
        <end position="271"/>
    </location>
</feature>
<dbReference type="EMBL" id="HBEA01007052">
    <property type="protein sequence ID" value="CAD8255915.1"/>
    <property type="molecule type" value="Transcribed_RNA"/>
</dbReference>
<dbReference type="InterPro" id="IPR011641">
    <property type="entry name" value="Tyr-kin_ephrin_A/B_rcpt-like"/>
</dbReference>
<evidence type="ECO:0000256" key="9">
    <source>
        <dbReference type="ARBA" id="ARBA00023157"/>
    </source>
</evidence>
<keyword evidence="5" id="KW-0677">Repeat</keyword>
<feature type="transmembrane region" description="Helical" evidence="12">
    <location>
        <begin position="536"/>
        <end position="560"/>
    </location>
</feature>
<dbReference type="Gene3D" id="2.10.50.10">
    <property type="entry name" value="Tumor Necrosis Factor Receptor, subunit A, domain 2"/>
    <property type="match status" value="1"/>
</dbReference>
<dbReference type="Pfam" id="PF00066">
    <property type="entry name" value="Notch"/>
    <property type="match status" value="1"/>
</dbReference>
<feature type="region of interest" description="Disordered" evidence="11">
    <location>
        <begin position="340"/>
        <end position="378"/>
    </location>
</feature>
<feature type="compositionally biased region" description="Polar residues" evidence="11">
    <location>
        <begin position="367"/>
        <end position="378"/>
    </location>
</feature>
<keyword evidence="7" id="KW-0862">Zinc</keyword>
<keyword evidence="10" id="KW-0325">Glycoprotein</keyword>
<dbReference type="GO" id="GO:0008237">
    <property type="term" value="F:metallopeptidase activity"/>
    <property type="evidence" value="ECO:0007669"/>
    <property type="project" value="UniProtKB-KW"/>
</dbReference>
<keyword evidence="12" id="KW-1133">Transmembrane helix</keyword>
<dbReference type="GO" id="GO:0006508">
    <property type="term" value="P:proteolysis"/>
    <property type="evidence" value="ECO:0007669"/>
    <property type="project" value="UniProtKB-KW"/>
</dbReference>
<dbReference type="SUPFAM" id="SSF55486">
    <property type="entry name" value="Metalloproteases ('zincins'), catalytic domain"/>
    <property type="match status" value="1"/>
</dbReference>
<keyword evidence="12" id="KW-0812">Transmembrane</keyword>
<keyword evidence="9" id="KW-1015">Disulfide bond</keyword>
<dbReference type="InterPro" id="IPR008754">
    <property type="entry name" value="Peptidase_M43"/>
</dbReference>
<feature type="compositionally biased region" description="Polar residues" evidence="11">
    <location>
        <begin position="342"/>
        <end position="358"/>
    </location>
</feature>
<name>A0A7R9U703_9STRA</name>
<dbReference type="PANTHER" id="PTHR47466:SF1">
    <property type="entry name" value="METALLOPROTEASE MEP1 (AFU_ORTHOLOGUE AFUA_1G07730)-RELATED"/>
    <property type="match status" value="1"/>
</dbReference>
<evidence type="ECO:0000256" key="6">
    <source>
        <dbReference type="ARBA" id="ARBA00022801"/>
    </source>
</evidence>
<keyword evidence="12" id="KW-0472">Membrane</keyword>
<dbReference type="GO" id="GO:0046872">
    <property type="term" value="F:metal ion binding"/>
    <property type="evidence" value="ECO:0007669"/>
    <property type="project" value="UniProtKB-KW"/>
</dbReference>
<evidence type="ECO:0000256" key="4">
    <source>
        <dbReference type="ARBA" id="ARBA00022729"/>
    </source>
</evidence>
<evidence type="ECO:0000313" key="14">
    <source>
        <dbReference type="EMBL" id="CAD8255915.1"/>
    </source>
</evidence>
<protein>
    <recommendedName>
        <fullName evidence="13">LNR domain-containing protein</fullName>
    </recommendedName>
</protein>
<keyword evidence="6" id="KW-0378">Hydrolase</keyword>
<evidence type="ECO:0000256" key="11">
    <source>
        <dbReference type="SAM" id="MobiDB-lite"/>
    </source>
</evidence>
<organism evidence="14">
    <name type="scientific">Pinguiococcus pyrenoidosus</name>
    <dbReference type="NCBI Taxonomy" id="172671"/>
    <lineage>
        <taxon>Eukaryota</taxon>
        <taxon>Sar</taxon>
        <taxon>Stramenopiles</taxon>
        <taxon>Ochrophyta</taxon>
        <taxon>Pinguiophyceae</taxon>
        <taxon>Pinguiochrysidales</taxon>
        <taxon>Pinguiochrysidaceae</taxon>
        <taxon>Pinguiococcus</taxon>
    </lineage>
</organism>
<evidence type="ECO:0000256" key="3">
    <source>
        <dbReference type="ARBA" id="ARBA00022723"/>
    </source>
</evidence>
<dbReference type="Pfam" id="PF07699">
    <property type="entry name" value="Ephrin_rec_like"/>
    <property type="match status" value="1"/>
</dbReference>